<name>A0A0C3C3M3_HEBCY</name>
<dbReference type="STRING" id="686832.A0A0C3C3M3"/>
<dbReference type="HOGENOM" id="CLU_044614_0_0_1"/>
<keyword evidence="2" id="KW-1133">Transmembrane helix</keyword>
<gene>
    <name evidence="3" type="ORF">M413DRAFT_447933</name>
</gene>
<keyword evidence="2" id="KW-0812">Transmembrane</keyword>
<reference evidence="3 4" key="1">
    <citation type="submission" date="2014-04" db="EMBL/GenBank/DDBJ databases">
        <authorList>
            <consortium name="DOE Joint Genome Institute"/>
            <person name="Kuo A."/>
            <person name="Gay G."/>
            <person name="Dore J."/>
            <person name="Kohler A."/>
            <person name="Nagy L.G."/>
            <person name="Floudas D."/>
            <person name="Copeland A."/>
            <person name="Barry K.W."/>
            <person name="Cichocki N."/>
            <person name="Veneault-Fourrey C."/>
            <person name="LaButti K."/>
            <person name="Lindquist E.A."/>
            <person name="Lipzen A."/>
            <person name="Lundell T."/>
            <person name="Morin E."/>
            <person name="Murat C."/>
            <person name="Sun H."/>
            <person name="Tunlid A."/>
            <person name="Henrissat B."/>
            <person name="Grigoriev I.V."/>
            <person name="Hibbett D.S."/>
            <person name="Martin F."/>
            <person name="Nordberg H.P."/>
            <person name="Cantor M.N."/>
            <person name="Hua S.X."/>
        </authorList>
    </citation>
    <scope>NUCLEOTIDE SEQUENCE [LARGE SCALE GENOMIC DNA]</scope>
    <source>
        <strain evidence="4">h7</strain>
    </source>
</reference>
<keyword evidence="4" id="KW-1185">Reference proteome</keyword>
<accession>A0A0C3C3M3</accession>
<evidence type="ECO:0000313" key="3">
    <source>
        <dbReference type="EMBL" id="KIM38171.1"/>
    </source>
</evidence>
<feature type="transmembrane region" description="Helical" evidence="2">
    <location>
        <begin position="253"/>
        <end position="270"/>
    </location>
</feature>
<feature type="transmembrane region" description="Helical" evidence="2">
    <location>
        <begin position="101"/>
        <end position="122"/>
    </location>
</feature>
<feature type="transmembrane region" description="Helical" evidence="2">
    <location>
        <begin position="177"/>
        <end position="196"/>
    </location>
</feature>
<keyword evidence="2" id="KW-0472">Membrane</keyword>
<organism evidence="3 4">
    <name type="scientific">Hebeloma cylindrosporum</name>
    <dbReference type="NCBI Taxonomy" id="76867"/>
    <lineage>
        <taxon>Eukaryota</taxon>
        <taxon>Fungi</taxon>
        <taxon>Dikarya</taxon>
        <taxon>Basidiomycota</taxon>
        <taxon>Agaricomycotina</taxon>
        <taxon>Agaricomycetes</taxon>
        <taxon>Agaricomycetidae</taxon>
        <taxon>Agaricales</taxon>
        <taxon>Agaricineae</taxon>
        <taxon>Hymenogastraceae</taxon>
        <taxon>Hebeloma</taxon>
    </lineage>
</organism>
<evidence type="ECO:0000256" key="2">
    <source>
        <dbReference type="SAM" id="Phobius"/>
    </source>
</evidence>
<protein>
    <submittedName>
        <fullName evidence="3">Uncharacterized protein</fullName>
    </submittedName>
</protein>
<feature type="transmembrane region" description="Helical" evidence="2">
    <location>
        <begin position="15"/>
        <end position="36"/>
    </location>
</feature>
<dbReference type="OrthoDB" id="2796825at2759"/>
<feature type="transmembrane region" description="Helical" evidence="2">
    <location>
        <begin position="134"/>
        <end position="157"/>
    </location>
</feature>
<evidence type="ECO:0000313" key="4">
    <source>
        <dbReference type="Proteomes" id="UP000053424"/>
    </source>
</evidence>
<reference evidence="4" key="2">
    <citation type="submission" date="2015-01" db="EMBL/GenBank/DDBJ databases">
        <title>Evolutionary Origins and Diversification of the Mycorrhizal Mutualists.</title>
        <authorList>
            <consortium name="DOE Joint Genome Institute"/>
            <consortium name="Mycorrhizal Genomics Consortium"/>
            <person name="Kohler A."/>
            <person name="Kuo A."/>
            <person name="Nagy L.G."/>
            <person name="Floudas D."/>
            <person name="Copeland A."/>
            <person name="Barry K.W."/>
            <person name="Cichocki N."/>
            <person name="Veneault-Fourrey C."/>
            <person name="LaButti K."/>
            <person name="Lindquist E.A."/>
            <person name="Lipzen A."/>
            <person name="Lundell T."/>
            <person name="Morin E."/>
            <person name="Murat C."/>
            <person name="Riley R."/>
            <person name="Ohm R."/>
            <person name="Sun H."/>
            <person name="Tunlid A."/>
            <person name="Henrissat B."/>
            <person name="Grigoriev I.V."/>
            <person name="Hibbett D.S."/>
            <person name="Martin F."/>
        </authorList>
    </citation>
    <scope>NUCLEOTIDE SEQUENCE [LARGE SCALE GENOMIC DNA]</scope>
    <source>
        <strain evidence="4">h7</strain>
    </source>
</reference>
<feature type="transmembrane region" description="Helical" evidence="2">
    <location>
        <begin position="217"/>
        <end position="241"/>
    </location>
</feature>
<feature type="transmembrane region" description="Helical" evidence="2">
    <location>
        <begin position="56"/>
        <end position="76"/>
    </location>
</feature>
<sequence>MSDSEPAALFQFEHAYYIGNYMSGILYGVELVMYFLTLQGLRTNNQNTAKSKRFFAVYSTILLLLLTVDISVNAVWGELMWINARNTPGGVFGYIATQTSVWYQTMGSTSVVVMIFMGDALLLYRLFIIYGSNYWIIAFPVVSYLAAFSLAIIELVLAGKPGGNFFHGKTINFGTPYYTITIALNIVVTLLIVFRLQRLSRAVSKALTRDSAKMYTSVSSMLIESAAPYSLVGIMFLIPYAMGSSTAISFGQVWAKLTCLSPQLIVLRVVTGRAWGREIITQAQSGVEFVVTPNAQASGIELQSHKYSHGNTTLDGTPTEKWNGSTQRLAY</sequence>
<dbReference type="Proteomes" id="UP000053424">
    <property type="component" value="Unassembled WGS sequence"/>
</dbReference>
<proteinExistence type="predicted"/>
<feature type="compositionally biased region" description="Polar residues" evidence="1">
    <location>
        <begin position="309"/>
        <end position="331"/>
    </location>
</feature>
<feature type="region of interest" description="Disordered" evidence="1">
    <location>
        <begin position="308"/>
        <end position="331"/>
    </location>
</feature>
<evidence type="ECO:0000256" key="1">
    <source>
        <dbReference type="SAM" id="MobiDB-lite"/>
    </source>
</evidence>
<dbReference type="AlphaFoldDB" id="A0A0C3C3M3"/>
<dbReference type="EMBL" id="KN831792">
    <property type="protein sequence ID" value="KIM38171.1"/>
    <property type="molecule type" value="Genomic_DNA"/>
</dbReference>